<feature type="transmembrane region" description="Helical" evidence="1">
    <location>
        <begin position="187"/>
        <end position="208"/>
    </location>
</feature>
<dbReference type="PANTHER" id="PTHR37305">
    <property type="entry name" value="INTEGRAL MEMBRANE PROTEIN-RELATED"/>
    <property type="match status" value="1"/>
</dbReference>
<evidence type="ECO:0000313" key="3">
    <source>
        <dbReference type="Proteomes" id="UP000199572"/>
    </source>
</evidence>
<gene>
    <name evidence="2" type="ORF">SAMN04488023_104196</name>
</gene>
<reference evidence="2 3" key="1">
    <citation type="submission" date="2016-10" db="EMBL/GenBank/DDBJ databases">
        <authorList>
            <person name="de Groot N.N."/>
        </authorList>
    </citation>
    <scope>NUCLEOTIDE SEQUENCE [LARGE SCALE GENOMIC DNA]</scope>
    <source>
        <strain evidence="2 3">DSM 18610</strain>
    </source>
</reference>
<evidence type="ECO:0008006" key="4">
    <source>
        <dbReference type="Google" id="ProtNLM"/>
    </source>
</evidence>
<protein>
    <recommendedName>
        <fullName evidence="4">ABC transporter permease</fullName>
    </recommendedName>
</protein>
<dbReference type="OrthoDB" id="5946463at2"/>
<name>A0A1H9LL86_9SPHI</name>
<dbReference type="EMBL" id="FOGG01000004">
    <property type="protein sequence ID" value="SER12128.1"/>
    <property type="molecule type" value="Genomic_DNA"/>
</dbReference>
<proteinExistence type="predicted"/>
<feature type="transmembrane region" description="Helical" evidence="1">
    <location>
        <begin position="158"/>
        <end position="180"/>
    </location>
</feature>
<feature type="transmembrane region" description="Helical" evidence="1">
    <location>
        <begin position="20"/>
        <end position="40"/>
    </location>
</feature>
<dbReference type="Proteomes" id="UP000199572">
    <property type="component" value="Unassembled WGS sequence"/>
</dbReference>
<evidence type="ECO:0000313" key="2">
    <source>
        <dbReference type="EMBL" id="SER12128.1"/>
    </source>
</evidence>
<keyword evidence="1" id="KW-0472">Membrane</keyword>
<feature type="transmembrane region" description="Helical" evidence="1">
    <location>
        <begin position="242"/>
        <end position="260"/>
    </location>
</feature>
<dbReference type="RefSeq" id="WP_090882032.1">
    <property type="nucleotide sequence ID" value="NZ_FOGG01000004.1"/>
</dbReference>
<feature type="transmembrane region" description="Helical" evidence="1">
    <location>
        <begin position="60"/>
        <end position="82"/>
    </location>
</feature>
<keyword evidence="3" id="KW-1185">Reference proteome</keyword>
<feature type="transmembrane region" description="Helical" evidence="1">
    <location>
        <begin position="112"/>
        <end position="138"/>
    </location>
</feature>
<dbReference type="STRING" id="390241.SAMN04488023_104196"/>
<dbReference type="AlphaFoldDB" id="A0A1H9LL86"/>
<sequence>MRSLYISMVSEFYKSRKTLAFWAAILLPAIICSLIAFGFYHDAEKILKLNYPPMALWGRYSGNALGVMGMLILPFYVIFMAFSINNIEHKNDTWKTLFAQPLNRFSIYAAKYLYAVLTIFICLFLFAALTVAFGHLLEFLIPRYHFSAYNPVPILCKYYAKIFLSSLGILSLQFVFSLLWSDFLKPMGIGFVGVIMGIITANVGWKYAYFIPYSHPTLALRITSTAKKAGNPLDFPVFTSEIISSLIYATLLFIIGYIIVSKKSIK</sequence>
<dbReference type="PANTHER" id="PTHR37305:SF1">
    <property type="entry name" value="MEMBRANE PROTEIN"/>
    <property type="match status" value="1"/>
</dbReference>
<accession>A0A1H9LL86</accession>
<evidence type="ECO:0000256" key="1">
    <source>
        <dbReference type="SAM" id="Phobius"/>
    </source>
</evidence>
<dbReference type="Pfam" id="PF12730">
    <property type="entry name" value="ABC2_membrane_4"/>
    <property type="match status" value="1"/>
</dbReference>
<keyword evidence="1" id="KW-0812">Transmembrane</keyword>
<organism evidence="2 3">
    <name type="scientific">Pedobacter rhizosphaerae</name>
    <dbReference type="NCBI Taxonomy" id="390241"/>
    <lineage>
        <taxon>Bacteria</taxon>
        <taxon>Pseudomonadati</taxon>
        <taxon>Bacteroidota</taxon>
        <taxon>Sphingobacteriia</taxon>
        <taxon>Sphingobacteriales</taxon>
        <taxon>Sphingobacteriaceae</taxon>
        <taxon>Pedobacter</taxon>
    </lineage>
</organism>
<dbReference type="CDD" id="cd21809">
    <property type="entry name" value="ABC-2_lan_permease-like"/>
    <property type="match status" value="1"/>
</dbReference>
<keyword evidence="1" id="KW-1133">Transmembrane helix</keyword>